<dbReference type="EMBL" id="LAZR01004792">
    <property type="protein sequence ID" value="KKN05536.1"/>
    <property type="molecule type" value="Genomic_DNA"/>
</dbReference>
<evidence type="ECO:0000313" key="1">
    <source>
        <dbReference type="EMBL" id="KKN05536.1"/>
    </source>
</evidence>
<protein>
    <submittedName>
        <fullName evidence="1">Uncharacterized protein</fullName>
    </submittedName>
</protein>
<name>A0A0F9PWX3_9ZZZZ</name>
<accession>A0A0F9PWX3</accession>
<reference evidence="1" key="1">
    <citation type="journal article" date="2015" name="Nature">
        <title>Complex archaea that bridge the gap between prokaryotes and eukaryotes.</title>
        <authorList>
            <person name="Spang A."/>
            <person name="Saw J.H."/>
            <person name="Jorgensen S.L."/>
            <person name="Zaremba-Niedzwiedzka K."/>
            <person name="Martijn J."/>
            <person name="Lind A.E."/>
            <person name="van Eijk R."/>
            <person name="Schleper C."/>
            <person name="Guy L."/>
            <person name="Ettema T.J."/>
        </authorList>
    </citation>
    <scope>NUCLEOTIDE SEQUENCE</scope>
</reference>
<comment type="caution">
    <text evidence="1">The sequence shown here is derived from an EMBL/GenBank/DDBJ whole genome shotgun (WGS) entry which is preliminary data.</text>
</comment>
<sequence>MEGMQKAEMGDQILLRGCLNIAVKNAFTGEIVKQFRIDNTIVTSGRRWVLEAIQSANAASAQVIQQVAVGTSTTAPVTGDTALGSENTRKAVGTWDSTNLTSNPPSWEAQVSFATDEANTTLGEVGLFNSSSGGTMLGHITFATIDKTTSNTLSISYTISN</sequence>
<gene>
    <name evidence="1" type="ORF">LCGC14_1086440</name>
</gene>
<proteinExistence type="predicted"/>
<dbReference type="AlphaFoldDB" id="A0A0F9PWX3"/>
<organism evidence="1">
    <name type="scientific">marine sediment metagenome</name>
    <dbReference type="NCBI Taxonomy" id="412755"/>
    <lineage>
        <taxon>unclassified sequences</taxon>
        <taxon>metagenomes</taxon>
        <taxon>ecological metagenomes</taxon>
    </lineage>
</organism>